<evidence type="ECO:0000313" key="5">
    <source>
        <dbReference type="EMBL" id="SHJ73630.1"/>
    </source>
</evidence>
<dbReference type="Gene3D" id="2.40.260.10">
    <property type="entry name" value="Sortase"/>
    <property type="match status" value="1"/>
</dbReference>
<evidence type="ECO:0000256" key="2">
    <source>
        <dbReference type="PIRSR" id="PIRSR605754-1"/>
    </source>
</evidence>
<feature type="active site" description="Acyl-thioester intermediate" evidence="2">
    <location>
        <position position="226"/>
    </location>
</feature>
<protein>
    <submittedName>
        <fullName evidence="5">Sortase A</fullName>
    </submittedName>
</protein>
<keyword evidence="6" id="KW-1185">Reference proteome</keyword>
<dbReference type="SUPFAM" id="SSF63817">
    <property type="entry name" value="Sortase"/>
    <property type="match status" value="1"/>
</dbReference>
<feature type="region of interest" description="Disordered" evidence="3">
    <location>
        <begin position="1"/>
        <end position="25"/>
    </location>
</feature>
<dbReference type="CDD" id="cd05830">
    <property type="entry name" value="Sortase_E"/>
    <property type="match status" value="1"/>
</dbReference>
<evidence type="ECO:0000256" key="1">
    <source>
        <dbReference type="ARBA" id="ARBA00022801"/>
    </source>
</evidence>
<dbReference type="Proteomes" id="UP000184512">
    <property type="component" value="Unassembled WGS sequence"/>
</dbReference>
<reference evidence="6" key="1">
    <citation type="submission" date="2016-11" db="EMBL/GenBank/DDBJ databases">
        <authorList>
            <person name="Varghese N."/>
            <person name="Submissions S."/>
        </authorList>
    </citation>
    <scope>NUCLEOTIDE SEQUENCE [LARGE SCALE GENOMIC DNA]</scope>
    <source>
        <strain evidence="6">DSM 12906</strain>
    </source>
</reference>
<keyword evidence="1" id="KW-0378">Hydrolase</keyword>
<evidence type="ECO:0000256" key="4">
    <source>
        <dbReference type="SAM" id="Phobius"/>
    </source>
</evidence>
<keyword evidence="4" id="KW-1133">Transmembrane helix</keyword>
<dbReference type="InterPro" id="IPR053465">
    <property type="entry name" value="Sortase_Class_E"/>
</dbReference>
<organism evidence="5 6">
    <name type="scientific">Tessaracoccus bendigoensis DSM 12906</name>
    <dbReference type="NCBI Taxonomy" id="1123357"/>
    <lineage>
        <taxon>Bacteria</taxon>
        <taxon>Bacillati</taxon>
        <taxon>Actinomycetota</taxon>
        <taxon>Actinomycetes</taxon>
        <taxon>Propionibacteriales</taxon>
        <taxon>Propionibacteriaceae</taxon>
        <taxon>Tessaracoccus</taxon>
    </lineage>
</organism>
<evidence type="ECO:0000313" key="6">
    <source>
        <dbReference type="Proteomes" id="UP000184512"/>
    </source>
</evidence>
<dbReference type="InterPro" id="IPR005754">
    <property type="entry name" value="Sortase"/>
</dbReference>
<dbReference type="NCBIfam" id="NF033747">
    <property type="entry name" value="class_E_sortase"/>
    <property type="match status" value="1"/>
</dbReference>
<accession>A0A1M6LR41</accession>
<dbReference type="Pfam" id="PF04203">
    <property type="entry name" value="Sortase"/>
    <property type="match status" value="1"/>
</dbReference>
<feature type="compositionally biased region" description="Polar residues" evidence="3">
    <location>
        <begin position="1"/>
        <end position="11"/>
    </location>
</feature>
<dbReference type="InterPro" id="IPR042003">
    <property type="entry name" value="Sortase_E"/>
</dbReference>
<feature type="active site" description="Proton donor/acceptor" evidence="2">
    <location>
        <position position="155"/>
    </location>
</feature>
<dbReference type="EMBL" id="FQZG01000074">
    <property type="protein sequence ID" value="SHJ73630.1"/>
    <property type="molecule type" value="Genomic_DNA"/>
</dbReference>
<dbReference type="AlphaFoldDB" id="A0A1M6LR41"/>
<sequence length="250" mass="26878">MGAMNDPTSRPAQGGGVVDDRARVGRKGAPRGWGSRLLTVLGVLMLTLGLGYLGYVGWEFFGTTYVSKRAADDQVVGLRQEWTAGDPVQTGGVPQTEAEPPASSTAWLIRIPALGPDYEWPIVSGISLSDLDHSVGWFPTSALPGQIGNFALAGHRVTHGEPFRDLLDLEVGDEVIIETQTAIYTYVITDPPSKLTVQDTESWVLDPVPGQPGKAPTEALITLTTCQDFFRSPDRSVGFGVLEKTELKTL</sequence>
<evidence type="ECO:0000256" key="3">
    <source>
        <dbReference type="SAM" id="MobiDB-lite"/>
    </source>
</evidence>
<keyword evidence="4" id="KW-0472">Membrane</keyword>
<feature type="transmembrane region" description="Helical" evidence="4">
    <location>
        <begin position="37"/>
        <end position="58"/>
    </location>
</feature>
<gene>
    <name evidence="5" type="ORF">SAMN02745244_03148</name>
</gene>
<keyword evidence="4" id="KW-0812">Transmembrane</keyword>
<proteinExistence type="predicted"/>
<dbReference type="GO" id="GO:0016787">
    <property type="term" value="F:hydrolase activity"/>
    <property type="evidence" value="ECO:0007669"/>
    <property type="project" value="UniProtKB-KW"/>
</dbReference>
<name>A0A1M6LR41_9ACTN</name>
<dbReference type="STRING" id="1123357.SAMN02745244_03148"/>
<dbReference type="InterPro" id="IPR023365">
    <property type="entry name" value="Sortase_dom-sf"/>
</dbReference>